<feature type="domain" description="HTH araC/xylS-type" evidence="4">
    <location>
        <begin position="216"/>
        <end position="314"/>
    </location>
</feature>
<organism evidence="5 6">
    <name type="scientific">Actinoplanes palleronii</name>
    <dbReference type="NCBI Taxonomy" id="113570"/>
    <lineage>
        <taxon>Bacteria</taxon>
        <taxon>Bacillati</taxon>
        <taxon>Actinomycetota</taxon>
        <taxon>Actinomycetes</taxon>
        <taxon>Micromonosporales</taxon>
        <taxon>Micromonosporaceae</taxon>
        <taxon>Actinoplanes</taxon>
    </lineage>
</organism>
<reference evidence="5 6" key="1">
    <citation type="submission" date="2021-01" db="EMBL/GenBank/DDBJ databases">
        <title>Whole genome shotgun sequence of Actinoplanes palleronii NBRC 14916.</title>
        <authorList>
            <person name="Komaki H."/>
            <person name="Tamura T."/>
        </authorList>
    </citation>
    <scope>NUCLEOTIDE SEQUENCE [LARGE SCALE GENOMIC DNA]</scope>
    <source>
        <strain evidence="5 6">NBRC 14916</strain>
    </source>
</reference>
<dbReference type="InterPro" id="IPR002818">
    <property type="entry name" value="DJ-1/PfpI"/>
</dbReference>
<proteinExistence type="predicted"/>
<evidence type="ECO:0000256" key="2">
    <source>
        <dbReference type="ARBA" id="ARBA00023125"/>
    </source>
</evidence>
<dbReference type="PROSITE" id="PS01124">
    <property type="entry name" value="HTH_ARAC_FAMILY_2"/>
    <property type="match status" value="1"/>
</dbReference>
<name>A0ABQ4BQ65_9ACTN</name>
<dbReference type="Gene3D" id="3.40.50.880">
    <property type="match status" value="1"/>
</dbReference>
<evidence type="ECO:0000256" key="1">
    <source>
        <dbReference type="ARBA" id="ARBA00023015"/>
    </source>
</evidence>
<keyword evidence="6" id="KW-1185">Reference proteome</keyword>
<dbReference type="PANTHER" id="PTHR43130">
    <property type="entry name" value="ARAC-FAMILY TRANSCRIPTIONAL REGULATOR"/>
    <property type="match status" value="1"/>
</dbReference>
<dbReference type="Proteomes" id="UP000624709">
    <property type="component" value="Unassembled WGS sequence"/>
</dbReference>
<dbReference type="Pfam" id="PF01965">
    <property type="entry name" value="DJ-1_PfpI"/>
    <property type="match status" value="1"/>
</dbReference>
<dbReference type="InterPro" id="IPR009057">
    <property type="entry name" value="Homeodomain-like_sf"/>
</dbReference>
<keyword evidence="3" id="KW-0804">Transcription</keyword>
<dbReference type="InterPro" id="IPR018062">
    <property type="entry name" value="HTH_AraC-typ_CS"/>
</dbReference>
<dbReference type="PANTHER" id="PTHR43130:SF3">
    <property type="entry name" value="HTH-TYPE TRANSCRIPTIONAL REGULATOR RV1931C"/>
    <property type="match status" value="1"/>
</dbReference>
<accession>A0ABQ4BQ65</accession>
<comment type="caution">
    <text evidence="5">The sequence shown here is derived from an EMBL/GenBank/DDBJ whole genome shotgun (WGS) entry which is preliminary data.</text>
</comment>
<evidence type="ECO:0000313" key="5">
    <source>
        <dbReference type="EMBL" id="GIE72431.1"/>
    </source>
</evidence>
<protein>
    <submittedName>
        <fullName evidence="5">AraC family transcriptional regulator</fullName>
    </submittedName>
</protein>
<dbReference type="EMBL" id="BOMS01000146">
    <property type="protein sequence ID" value="GIE72431.1"/>
    <property type="molecule type" value="Genomic_DNA"/>
</dbReference>
<evidence type="ECO:0000256" key="3">
    <source>
        <dbReference type="ARBA" id="ARBA00023163"/>
    </source>
</evidence>
<dbReference type="InterPro" id="IPR029062">
    <property type="entry name" value="Class_I_gatase-like"/>
</dbReference>
<keyword evidence="2" id="KW-0238">DNA-binding</keyword>
<dbReference type="CDD" id="cd03137">
    <property type="entry name" value="GATase1_AraC_1"/>
    <property type="match status" value="1"/>
</dbReference>
<dbReference type="InterPro" id="IPR018060">
    <property type="entry name" value="HTH_AraC"/>
</dbReference>
<sequence>MPAHIVVMPLTDRLPIFELAVPCEVFGIDRADLVDPWYDLRFCASEPGTLGTSSGPGIQVPYDLSAMDEADTIILPACSRPTQLNPPADLIAALQRAHRRGARMVSICTGAYLLAAAGLLDGRRATTHWMNVVDFAHRYPEVKVDGGVLFVDEGDILTSAGTGAAVDVCLHVVASDHGTAVAHAVARRMVVPPHRDGSQAQFVEPPTGLSRADELAPVLQWARQNLAAPLTVADLARRANMSQRTFARRFQEITGVSPLRWVLQQRIRCAQELLETTDESVEKVAQQAGFGSAAALRLHFQRAVAVPPQTYRHVFRTSRQRAL</sequence>
<evidence type="ECO:0000313" key="6">
    <source>
        <dbReference type="Proteomes" id="UP000624709"/>
    </source>
</evidence>
<gene>
    <name evidence="5" type="ORF">Apa02nite_085390</name>
</gene>
<dbReference type="SUPFAM" id="SSF52317">
    <property type="entry name" value="Class I glutamine amidotransferase-like"/>
    <property type="match status" value="1"/>
</dbReference>
<dbReference type="PROSITE" id="PS00041">
    <property type="entry name" value="HTH_ARAC_FAMILY_1"/>
    <property type="match status" value="1"/>
</dbReference>
<dbReference type="Pfam" id="PF12833">
    <property type="entry name" value="HTH_18"/>
    <property type="match status" value="1"/>
</dbReference>
<dbReference type="SMART" id="SM00342">
    <property type="entry name" value="HTH_ARAC"/>
    <property type="match status" value="1"/>
</dbReference>
<dbReference type="InterPro" id="IPR052158">
    <property type="entry name" value="INH-QAR"/>
</dbReference>
<dbReference type="SUPFAM" id="SSF46689">
    <property type="entry name" value="Homeodomain-like"/>
    <property type="match status" value="2"/>
</dbReference>
<dbReference type="RefSeq" id="WP_203830147.1">
    <property type="nucleotide sequence ID" value="NZ_BAAATY010000051.1"/>
</dbReference>
<keyword evidence="1" id="KW-0805">Transcription regulation</keyword>
<evidence type="ECO:0000259" key="4">
    <source>
        <dbReference type="PROSITE" id="PS01124"/>
    </source>
</evidence>
<dbReference type="Gene3D" id="1.10.10.60">
    <property type="entry name" value="Homeodomain-like"/>
    <property type="match status" value="1"/>
</dbReference>